<dbReference type="PANTHER" id="PTHR43701">
    <property type="entry name" value="MEMBRANE TRANSPORTER PROTEIN MJ0441-RELATED"/>
    <property type="match status" value="1"/>
</dbReference>
<comment type="subcellular location">
    <subcellularLocation>
        <location evidence="6">Cell membrane</location>
        <topology evidence="6">Multi-pass membrane protein</topology>
    </subcellularLocation>
    <subcellularLocation>
        <location evidence="1">Membrane</location>
        <topology evidence="1">Multi-pass membrane protein</topology>
    </subcellularLocation>
</comment>
<feature type="transmembrane region" description="Helical" evidence="6">
    <location>
        <begin position="85"/>
        <end position="104"/>
    </location>
</feature>
<feature type="transmembrane region" description="Helical" evidence="6">
    <location>
        <begin position="219"/>
        <end position="236"/>
    </location>
</feature>
<accession>A0A918VHZ9</accession>
<evidence type="ECO:0000313" key="7">
    <source>
        <dbReference type="EMBL" id="GGZ98229.1"/>
    </source>
</evidence>
<keyword evidence="5 6" id="KW-0472">Membrane</keyword>
<dbReference type="GO" id="GO:0005886">
    <property type="term" value="C:plasma membrane"/>
    <property type="evidence" value="ECO:0007669"/>
    <property type="project" value="UniProtKB-SubCell"/>
</dbReference>
<keyword evidence="8" id="KW-1185">Reference proteome</keyword>
<dbReference type="Pfam" id="PF01925">
    <property type="entry name" value="TauE"/>
    <property type="match status" value="1"/>
</dbReference>
<evidence type="ECO:0000256" key="2">
    <source>
        <dbReference type="ARBA" id="ARBA00009142"/>
    </source>
</evidence>
<reference evidence="7" key="2">
    <citation type="submission" date="2020-09" db="EMBL/GenBank/DDBJ databases">
        <authorList>
            <person name="Sun Q."/>
            <person name="Kim S."/>
        </authorList>
    </citation>
    <scope>NUCLEOTIDE SEQUENCE</scope>
    <source>
        <strain evidence="7">KCTC 12711</strain>
    </source>
</reference>
<organism evidence="7 8">
    <name type="scientific">Arenicella chitinivorans</name>
    <dbReference type="NCBI Taxonomy" id="1329800"/>
    <lineage>
        <taxon>Bacteria</taxon>
        <taxon>Pseudomonadati</taxon>
        <taxon>Pseudomonadota</taxon>
        <taxon>Gammaproteobacteria</taxon>
        <taxon>Arenicellales</taxon>
        <taxon>Arenicellaceae</taxon>
        <taxon>Arenicella</taxon>
    </lineage>
</organism>
<feature type="transmembrane region" description="Helical" evidence="6">
    <location>
        <begin position="151"/>
        <end position="184"/>
    </location>
</feature>
<evidence type="ECO:0000313" key="8">
    <source>
        <dbReference type="Proteomes" id="UP000614811"/>
    </source>
</evidence>
<comment type="similarity">
    <text evidence="2 6">Belongs to the 4-toluene sulfonate uptake permease (TSUP) (TC 2.A.102) family.</text>
</comment>
<dbReference type="AlphaFoldDB" id="A0A918VHZ9"/>
<name>A0A918VHZ9_9GAMM</name>
<keyword evidence="3 6" id="KW-0812">Transmembrane</keyword>
<reference evidence="7" key="1">
    <citation type="journal article" date="2014" name="Int. J. Syst. Evol. Microbiol.">
        <title>Complete genome sequence of Corynebacterium casei LMG S-19264T (=DSM 44701T), isolated from a smear-ripened cheese.</title>
        <authorList>
            <consortium name="US DOE Joint Genome Institute (JGI-PGF)"/>
            <person name="Walter F."/>
            <person name="Albersmeier A."/>
            <person name="Kalinowski J."/>
            <person name="Ruckert C."/>
        </authorList>
    </citation>
    <scope>NUCLEOTIDE SEQUENCE</scope>
    <source>
        <strain evidence="7">KCTC 12711</strain>
    </source>
</reference>
<dbReference type="RefSeq" id="WP_189398263.1">
    <property type="nucleotide sequence ID" value="NZ_BMXA01000001.1"/>
</dbReference>
<keyword evidence="4 6" id="KW-1133">Transmembrane helix</keyword>
<evidence type="ECO:0000256" key="3">
    <source>
        <dbReference type="ARBA" id="ARBA00022692"/>
    </source>
</evidence>
<evidence type="ECO:0000256" key="6">
    <source>
        <dbReference type="RuleBase" id="RU363041"/>
    </source>
</evidence>
<proteinExistence type="inferred from homology"/>
<protein>
    <recommendedName>
        <fullName evidence="6">Probable membrane transporter protein</fullName>
    </recommendedName>
</protein>
<dbReference type="EMBL" id="BMXA01000001">
    <property type="protein sequence ID" value="GGZ98229.1"/>
    <property type="molecule type" value="Genomic_DNA"/>
</dbReference>
<gene>
    <name evidence="7" type="ORF">GCM10008090_03290</name>
</gene>
<dbReference type="Proteomes" id="UP000614811">
    <property type="component" value="Unassembled WGS sequence"/>
</dbReference>
<dbReference type="PANTHER" id="PTHR43701:SF2">
    <property type="entry name" value="MEMBRANE TRANSPORTER PROTEIN YJNA-RELATED"/>
    <property type="match status" value="1"/>
</dbReference>
<dbReference type="InterPro" id="IPR051598">
    <property type="entry name" value="TSUP/Inactive_protease-like"/>
</dbReference>
<feature type="transmembrane region" description="Helical" evidence="6">
    <location>
        <begin position="43"/>
        <end position="64"/>
    </location>
</feature>
<sequence>MDFSYWYFFLLALFGAVVANSTGAGGGVVFVPAFNLLGLSPDSVIATSFAIQCFGMTAGTLAWFKHAKLQQASSAPSVWREYLPHIIWFGLPSMLGVAAGQILFEARAAHEVVSLFKGFSIMFAISILATTYYLIRAQKRKLPPVQAQGYFYLLFMTVGLVGGVITAWLSIGVGELVAVLLILMRYPVRMAVGVAVSVSAMSVWVGVQKYLWLMPAIDWNVLVFAGPAALVGGTLAKHVIAWFTPVQLKLFIAAWILFSAIAM</sequence>
<comment type="caution">
    <text evidence="7">The sequence shown here is derived from an EMBL/GenBank/DDBJ whole genome shotgun (WGS) entry which is preliminary data.</text>
</comment>
<evidence type="ECO:0000256" key="1">
    <source>
        <dbReference type="ARBA" id="ARBA00004141"/>
    </source>
</evidence>
<feature type="transmembrane region" description="Helical" evidence="6">
    <location>
        <begin position="116"/>
        <end position="135"/>
    </location>
</feature>
<dbReference type="InterPro" id="IPR002781">
    <property type="entry name" value="TM_pro_TauE-like"/>
</dbReference>
<feature type="transmembrane region" description="Helical" evidence="6">
    <location>
        <begin position="242"/>
        <end position="262"/>
    </location>
</feature>
<keyword evidence="6" id="KW-1003">Cell membrane</keyword>
<evidence type="ECO:0000256" key="4">
    <source>
        <dbReference type="ARBA" id="ARBA00022989"/>
    </source>
</evidence>
<feature type="transmembrane region" description="Helical" evidence="6">
    <location>
        <begin position="190"/>
        <end position="207"/>
    </location>
</feature>
<evidence type="ECO:0000256" key="5">
    <source>
        <dbReference type="ARBA" id="ARBA00023136"/>
    </source>
</evidence>